<keyword evidence="4" id="KW-1185">Reference proteome</keyword>
<reference evidence="3" key="4">
    <citation type="journal article" date="2015" name="G3 (Bethesda)">
        <title>Genome sequences of three phytopathogenic species of the Magnaporthaceae family of fungi.</title>
        <authorList>
            <person name="Okagaki L.H."/>
            <person name="Nunes C.C."/>
            <person name="Sailsbery J."/>
            <person name="Clay B."/>
            <person name="Brown D."/>
            <person name="John T."/>
            <person name="Oh Y."/>
            <person name="Young N."/>
            <person name="Fitzgerald M."/>
            <person name="Haas B.J."/>
            <person name="Zeng Q."/>
            <person name="Young S."/>
            <person name="Adiconis X."/>
            <person name="Fan L."/>
            <person name="Levin J.Z."/>
            <person name="Mitchell T.K."/>
            <person name="Okubara P.A."/>
            <person name="Farman M.L."/>
            <person name="Kohn L.M."/>
            <person name="Birren B."/>
            <person name="Ma L.-J."/>
            <person name="Dean R.A."/>
        </authorList>
    </citation>
    <scope>NUCLEOTIDE SEQUENCE</scope>
    <source>
        <strain evidence="3">ATCC 64411 / 73-15</strain>
    </source>
</reference>
<reference evidence="2" key="2">
    <citation type="submission" date="2010-05" db="EMBL/GenBank/DDBJ databases">
        <title>The Genome Sequence of Magnaporthe poae strain ATCC 64411.</title>
        <authorList>
            <consortium name="The Broad Institute Genome Sequencing Platform"/>
            <consortium name="Broad Institute Genome Sequencing Center for Infectious Disease"/>
            <person name="Ma L.-J."/>
            <person name="Dead R."/>
            <person name="Young S."/>
            <person name="Zeng Q."/>
            <person name="Koehrsen M."/>
            <person name="Alvarado L."/>
            <person name="Berlin A."/>
            <person name="Chapman S.B."/>
            <person name="Chen Z."/>
            <person name="Freedman E."/>
            <person name="Gellesch M."/>
            <person name="Goldberg J."/>
            <person name="Griggs A."/>
            <person name="Gujja S."/>
            <person name="Heilman E.R."/>
            <person name="Heiman D."/>
            <person name="Hepburn T."/>
            <person name="Howarth C."/>
            <person name="Jen D."/>
            <person name="Larson L."/>
            <person name="Mehta T."/>
            <person name="Neiman D."/>
            <person name="Pearson M."/>
            <person name="Roberts A."/>
            <person name="Saif S."/>
            <person name="Shea T."/>
            <person name="Shenoy N."/>
            <person name="Sisk P."/>
            <person name="Stolte C."/>
            <person name="Sykes S."/>
            <person name="Walk T."/>
            <person name="White J."/>
            <person name="Yandava C."/>
            <person name="Haas B."/>
            <person name="Nusbaum C."/>
            <person name="Birren B."/>
        </authorList>
    </citation>
    <scope>NUCLEOTIDE SEQUENCE</scope>
    <source>
        <strain evidence="2">ATCC 64411</strain>
    </source>
</reference>
<reference evidence="2" key="3">
    <citation type="submission" date="2011-03" db="EMBL/GenBank/DDBJ databases">
        <title>Annotation of Magnaporthe poae ATCC 64411.</title>
        <authorList>
            <person name="Ma L.-J."/>
            <person name="Dead R."/>
            <person name="Young S.K."/>
            <person name="Zeng Q."/>
            <person name="Gargeya S."/>
            <person name="Fitzgerald M."/>
            <person name="Haas B."/>
            <person name="Abouelleil A."/>
            <person name="Alvarado L."/>
            <person name="Arachchi H.M."/>
            <person name="Berlin A."/>
            <person name="Brown A."/>
            <person name="Chapman S.B."/>
            <person name="Chen Z."/>
            <person name="Dunbar C."/>
            <person name="Freedman E."/>
            <person name="Gearin G."/>
            <person name="Gellesch M."/>
            <person name="Goldberg J."/>
            <person name="Griggs A."/>
            <person name="Gujja S."/>
            <person name="Heiman D."/>
            <person name="Howarth C."/>
            <person name="Larson L."/>
            <person name="Lui A."/>
            <person name="MacDonald P.J.P."/>
            <person name="Mehta T."/>
            <person name="Montmayeur A."/>
            <person name="Murphy C."/>
            <person name="Neiman D."/>
            <person name="Pearson M."/>
            <person name="Priest M."/>
            <person name="Roberts A."/>
            <person name="Saif S."/>
            <person name="Shea T."/>
            <person name="Shenoy N."/>
            <person name="Sisk P."/>
            <person name="Stolte C."/>
            <person name="Sykes S."/>
            <person name="Yandava C."/>
            <person name="Wortman J."/>
            <person name="Nusbaum C."/>
            <person name="Birren B."/>
        </authorList>
    </citation>
    <scope>NUCLEOTIDE SEQUENCE</scope>
    <source>
        <strain evidence="2">ATCC 64411</strain>
    </source>
</reference>
<sequence length="174" mass="18701">MYMIGAQGEGIGTLGRRTWKQDKTAGEPIARPGMGASRAVIKAKKTGGEPRGWGNEQSIRRQDPTLPEWPGTLSAGFCGGRQLVGASRVEWRAELSEMVRGIVADDPESGHADAPGSASSPLHNFGVRSWGRARWGHCAVMPGQARIVLVLPGHLGRTSPLWSGPWLLGKESWK</sequence>
<dbReference type="Proteomes" id="UP000011715">
    <property type="component" value="Unassembled WGS sequence"/>
</dbReference>
<name>A0A0C4DMY3_MAGP6</name>
<dbReference type="VEuPathDB" id="FungiDB:MAPG_01151"/>
<evidence type="ECO:0000313" key="4">
    <source>
        <dbReference type="Proteomes" id="UP000011715"/>
    </source>
</evidence>
<dbReference type="EMBL" id="ADBL01000270">
    <property type="status" value="NOT_ANNOTATED_CDS"/>
    <property type="molecule type" value="Genomic_DNA"/>
</dbReference>
<evidence type="ECO:0000313" key="3">
    <source>
        <dbReference type="EnsemblFungi" id="MAPG_01151T0"/>
    </source>
</evidence>
<dbReference type="EnsemblFungi" id="MAPG_01151T0">
    <property type="protein sequence ID" value="MAPG_01151T0"/>
    <property type="gene ID" value="MAPG_01151"/>
</dbReference>
<accession>A0A0C4DMY3</accession>
<feature type="region of interest" description="Disordered" evidence="1">
    <location>
        <begin position="45"/>
        <end position="67"/>
    </location>
</feature>
<organism evidence="3 4">
    <name type="scientific">Magnaporthiopsis poae (strain ATCC 64411 / 73-15)</name>
    <name type="common">Kentucky bluegrass fungus</name>
    <name type="synonym">Magnaporthe poae</name>
    <dbReference type="NCBI Taxonomy" id="644358"/>
    <lineage>
        <taxon>Eukaryota</taxon>
        <taxon>Fungi</taxon>
        <taxon>Dikarya</taxon>
        <taxon>Ascomycota</taxon>
        <taxon>Pezizomycotina</taxon>
        <taxon>Sordariomycetes</taxon>
        <taxon>Sordariomycetidae</taxon>
        <taxon>Magnaporthales</taxon>
        <taxon>Magnaporthaceae</taxon>
        <taxon>Magnaporthiopsis</taxon>
    </lineage>
</organism>
<reference evidence="4" key="1">
    <citation type="submission" date="2010-05" db="EMBL/GenBank/DDBJ databases">
        <title>The genome sequence of Magnaporthe poae strain ATCC 64411.</title>
        <authorList>
            <person name="Ma L.-J."/>
            <person name="Dead R."/>
            <person name="Young S."/>
            <person name="Zeng Q."/>
            <person name="Koehrsen M."/>
            <person name="Alvarado L."/>
            <person name="Berlin A."/>
            <person name="Chapman S.B."/>
            <person name="Chen Z."/>
            <person name="Freedman E."/>
            <person name="Gellesch M."/>
            <person name="Goldberg J."/>
            <person name="Griggs A."/>
            <person name="Gujja S."/>
            <person name="Heilman E.R."/>
            <person name="Heiman D."/>
            <person name="Hepburn T."/>
            <person name="Howarth C."/>
            <person name="Jen D."/>
            <person name="Larson L."/>
            <person name="Mehta T."/>
            <person name="Neiman D."/>
            <person name="Pearson M."/>
            <person name="Roberts A."/>
            <person name="Saif S."/>
            <person name="Shea T."/>
            <person name="Shenoy N."/>
            <person name="Sisk P."/>
            <person name="Stolte C."/>
            <person name="Sykes S."/>
            <person name="Walk T."/>
            <person name="White J."/>
            <person name="Yandava C."/>
            <person name="Haas B."/>
            <person name="Nusbaum C."/>
            <person name="Birren B."/>
        </authorList>
    </citation>
    <scope>NUCLEOTIDE SEQUENCE [LARGE SCALE GENOMIC DNA]</scope>
    <source>
        <strain evidence="4">ATCC 64411 / 73-15</strain>
    </source>
</reference>
<evidence type="ECO:0000256" key="1">
    <source>
        <dbReference type="SAM" id="MobiDB-lite"/>
    </source>
</evidence>
<evidence type="ECO:0000313" key="2">
    <source>
        <dbReference type="EMBL" id="KLU82074.1"/>
    </source>
</evidence>
<dbReference type="AlphaFoldDB" id="A0A0C4DMY3"/>
<dbReference type="OrthoDB" id="5234702at2759"/>
<protein>
    <submittedName>
        <fullName evidence="2 3">Uncharacterized protein</fullName>
    </submittedName>
</protein>
<reference evidence="3" key="5">
    <citation type="submission" date="2015-06" db="UniProtKB">
        <authorList>
            <consortium name="EnsemblFungi"/>
        </authorList>
    </citation>
    <scope>IDENTIFICATION</scope>
    <source>
        <strain evidence="3">ATCC 64411</strain>
    </source>
</reference>
<gene>
    <name evidence="2" type="ORF">MAPG_01151</name>
</gene>
<dbReference type="EMBL" id="GL876966">
    <property type="protein sequence ID" value="KLU82074.1"/>
    <property type="molecule type" value="Genomic_DNA"/>
</dbReference>
<proteinExistence type="predicted"/>